<proteinExistence type="predicted"/>
<accession>A0A401T321</accession>
<feature type="region of interest" description="Disordered" evidence="1">
    <location>
        <begin position="65"/>
        <end position="86"/>
    </location>
</feature>
<evidence type="ECO:0000313" key="2">
    <source>
        <dbReference type="EMBL" id="GCC37053.1"/>
    </source>
</evidence>
<dbReference type="AlphaFoldDB" id="A0A401T321"/>
<dbReference type="Proteomes" id="UP000287033">
    <property type="component" value="Unassembled WGS sequence"/>
</dbReference>
<reference evidence="2 3" key="1">
    <citation type="journal article" date="2018" name="Nat. Ecol. Evol.">
        <title>Shark genomes provide insights into elasmobranch evolution and the origin of vertebrates.</title>
        <authorList>
            <person name="Hara Y"/>
            <person name="Yamaguchi K"/>
            <person name="Onimaru K"/>
            <person name="Kadota M"/>
            <person name="Koyanagi M"/>
            <person name="Keeley SD"/>
            <person name="Tatsumi K"/>
            <person name="Tanaka K"/>
            <person name="Motone F"/>
            <person name="Kageyama Y"/>
            <person name="Nozu R"/>
            <person name="Adachi N"/>
            <person name="Nishimura O"/>
            <person name="Nakagawa R"/>
            <person name="Tanegashima C"/>
            <person name="Kiyatake I"/>
            <person name="Matsumoto R"/>
            <person name="Murakumo K"/>
            <person name="Nishida K"/>
            <person name="Terakita A"/>
            <person name="Kuratani S"/>
            <person name="Sato K"/>
            <person name="Hyodo S Kuraku.S."/>
        </authorList>
    </citation>
    <scope>NUCLEOTIDE SEQUENCE [LARGE SCALE GENOMIC DNA]</scope>
</reference>
<organism evidence="2 3">
    <name type="scientific">Chiloscyllium punctatum</name>
    <name type="common">Brownbanded bambooshark</name>
    <name type="synonym">Hemiscyllium punctatum</name>
    <dbReference type="NCBI Taxonomy" id="137246"/>
    <lineage>
        <taxon>Eukaryota</taxon>
        <taxon>Metazoa</taxon>
        <taxon>Chordata</taxon>
        <taxon>Craniata</taxon>
        <taxon>Vertebrata</taxon>
        <taxon>Chondrichthyes</taxon>
        <taxon>Elasmobranchii</taxon>
        <taxon>Galeomorphii</taxon>
        <taxon>Galeoidea</taxon>
        <taxon>Orectolobiformes</taxon>
        <taxon>Hemiscylliidae</taxon>
        <taxon>Chiloscyllium</taxon>
    </lineage>
</organism>
<keyword evidence="3" id="KW-1185">Reference proteome</keyword>
<gene>
    <name evidence="2" type="ORF">chiPu_0015553</name>
</gene>
<evidence type="ECO:0000256" key="1">
    <source>
        <dbReference type="SAM" id="MobiDB-lite"/>
    </source>
</evidence>
<comment type="caution">
    <text evidence="2">The sequence shown here is derived from an EMBL/GenBank/DDBJ whole genome shotgun (WGS) entry which is preliminary data.</text>
</comment>
<evidence type="ECO:0000313" key="3">
    <source>
        <dbReference type="Proteomes" id="UP000287033"/>
    </source>
</evidence>
<sequence>MESSPPSAPLERRWGADYNSRRSVRAHRCRLLGGGGEPTGRRVTSQSSAAFWLVELRHWHEGRGRALATPPCDKHMSGKRSGCAKR</sequence>
<dbReference type="EMBL" id="BEZZ01000933">
    <property type="protein sequence ID" value="GCC37053.1"/>
    <property type="molecule type" value="Genomic_DNA"/>
</dbReference>
<name>A0A401T321_CHIPU</name>
<protein>
    <submittedName>
        <fullName evidence="2">Uncharacterized protein</fullName>
    </submittedName>
</protein>